<keyword evidence="5 9" id="KW-0812">Transmembrane</keyword>
<feature type="transmembrane region" description="Helical" evidence="9">
    <location>
        <begin position="363"/>
        <end position="387"/>
    </location>
</feature>
<comment type="subcellular location">
    <subcellularLocation>
        <location evidence="1">Cell membrane</location>
        <topology evidence="1">Multi-pass membrane protein</topology>
    </subcellularLocation>
</comment>
<evidence type="ECO:0000256" key="3">
    <source>
        <dbReference type="ARBA" id="ARBA00022448"/>
    </source>
</evidence>
<proteinExistence type="inferred from homology"/>
<feature type="transmembrane region" description="Helical" evidence="9">
    <location>
        <begin position="463"/>
        <end position="482"/>
    </location>
</feature>
<keyword evidence="6 9" id="KW-1133">Transmembrane helix</keyword>
<keyword evidence="7 9" id="KW-0472">Membrane</keyword>
<feature type="transmembrane region" description="Helical" evidence="9">
    <location>
        <begin position="333"/>
        <end position="351"/>
    </location>
</feature>
<accession>A0AAU7KH38</accession>
<feature type="region of interest" description="Disordered" evidence="8">
    <location>
        <begin position="532"/>
        <end position="572"/>
    </location>
</feature>
<evidence type="ECO:0000313" key="10">
    <source>
        <dbReference type="EMBL" id="XBO70762.1"/>
    </source>
</evidence>
<dbReference type="InterPro" id="IPR000060">
    <property type="entry name" value="BCCT_transptr"/>
</dbReference>
<sequence>MKRKSSPASSDQGFDAIDKPTFFGSLFLLLAVTLPLVVFPEQGATWVIAAKNFITNELGVLYLALGLGASGFMLFIVFSDIGQIKLGDPEEQPEFSTLSWAAMLFCAGIGASILYWSMIEWIYYYQAPPFHVEPQSPDAARWAAAYGIFHWGPVAWSIYLIPAIPIAYFYYVRNHSVLKISEALMPVLGESRAHRWPGKLIDVLFVFGMLGGGATTLGLAAPLINEGLHELFGFPKTLATRIFVLMLCTVVFGYSAFVGLKKGIKVLSDINFWLAVSLLTFVFIVGPTQFMASTGLDALGRVLSNLVHMGTWTEPFARFENFQDTHFPQDWTIFYWAWWLVFAPSVGLFIARISRGRTIRSMVAGSIFFGTLGCALFFIILGNYGLYLQLSGTLDLVTILNEQSPTAAIFATLSTLPLSYLVIFAFTLLALIFTATTFDSISYILAAVVQKEVDEEPMRWNRLFWAFALSFMPAVLMFIGGLETLQTASVVGGVPLLLVALLLCISTVRAAHYDLRYQPDYTDKEIYIEEFPEDDPWTEDGTWELPEGEHHGVDHDDKPHQEGDPASHPSRL</sequence>
<feature type="transmembrane region" description="Helical" evidence="9">
    <location>
        <begin position="98"/>
        <end position="124"/>
    </location>
</feature>
<dbReference type="PANTHER" id="PTHR30047:SF7">
    <property type="entry name" value="HIGH-AFFINITY CHOLINE TRANSPORT PROTEIN"/>
    <property type="match status" value="1"/>
</dbReference>
<feature type="transmembrane region" description="Helical" evidence="9">
    <location>
        <begin position="272"/>
        <end position="292"/>
    </location>
</feature>
<dbReference type="EMBL" id="CP098827">
    <property type="protein sequence ID" value="XBO70762.1"/>
    <property type="molecule type" value="Genomic_DNA"/>
</dbReference>
<evidence type="ECO:0000256" key="1">
    <source>
        <dbReference type="ARBA" id="ARBA00004651"/>
    </source>
</evidence>
<name>A0AAU7KH38_9GAMM</name>
<feature type="transmembrane region" description="Helical" evidence="9">
    <location>
        <begin position="21"/>
        <end position="39"/>
    </location>
</feature>
<feature type="transmembrane region" description="Helical" evidence="9">
    <location>
        <begin position="59"/>
        <end position="78"/>
    </location>
</feature>
<feature type="transmembrane region" description="Helical" evidence="9">
    <location>
        <begin position="200"/>
        <end position="221"/>
    </location>
</feature>
<evidence type="ECO:0000256" key="7">
    <source>
        <dbReference type="ARBA" id="ARBA00023136"/>
    </source>
</evidence>
<evidence type="ECO:0000256" key="9">
    <source>
        <dbReference type="SAM" id="Phobius"/>
    </source>
</evidence>
<gene>
    <name evidence="10" type="ORF">NFG58_19515</name>
</gene>
<protein>
    <submittedName>
        <fullName evidence="10">BCCT family transporter</fullName>
    </submittedName>
</protein>
<evidence type="ECO:0000256" key="5">
    <source>
        <dbReference type="ARBA" id="ARBA00022692"/>
    </source>
</evidence>
<feature type="transmembrane region" description="Helical" evidence="9">
    <location>
        <begin position="488"/>
        <end position="508"/>
    </location>
</feature>
<feature type="compositionally biased region" description="Basic and acidic residues" evidence="8">
    <location>
        <begin position="547"/>
        <end position="565"/>
    </location>
</feature>
<dbReference type="GO" id="GO:0022857">
    <property type="term" value="F:transmembrane transporter activity"/>
    <property type="evidence" value="ECO:0007669"/>
    <property type="project" value="InterPro"/>
</dbReference>
<dbReference type="AlphaFoldDB" id="A0AAU7KH38"/>
<feature type="compositionally biased region" description="Acidic residues" evidence="8">
    <location>
        <begin position="532"/>
        <end position="542"/>
    </location>
</feature>
<feature type="transmembrane region" description="Helical" evidence="9">
    <location>
        <begin position="144"/>
        <end position="171"/>
    </location>
</feature>
<dbReference type="NCBIfam" id="TIGR00842">
    <property type="entry name" value="bcct"/>
    <property type="match status" value="1"/>
</dbReference>
<feature type="transmembrane region" description="Helical" evidence="9">
    <location>
        <begin position="241"/>
        <end position="260"/>
    </location>
</feature>
<dbReference type="Pfam" id="PF02028">
    <property type="entry name" value="BCCT"/>
    <property type="match status" value="1"/>
</dbReference>
<organism evidence="10">
    <name type="scientific">Halomonas sp. RT37</name>
    <dbReference type="NCBI Taxonomy" id="2950872"/>
    <lineage>
        <taxon>Bacteria</taxon>
        <taxon>Pseudomonadati</taxon>
        <taxon>Pseudomonadota</taxon>
        <taxon>Gammaproteobacteria</taxon>
        <taxon>Oceanospirillales</taxon>
        <taxon>Halomonadaceae</taxon>
        <taxon>Halomonas</taxon>
    </lineage>
</organism>
<evidence type="ECO:0000256" key="6">
    <source>
        <dbReference type="ARBA" id="ARBA00022989"/>
    </source>
</evidence>
<comment type="similarity">
    <text evidence="2">Belongs to the BCCT transporter (TC 2.A.15) family.</text>
</comment>
<dbReference type="GO" id="GO:0005886">
    <property type="term" value="C:plasma membrane"/>
    <property type="evidence" value="ECO:0007669"/>
    <property type="project" value="UniProtKB-SubCell"/>
</dbReference>
<dbReference type="InterPro" id="IPR018093">
    <property type="entry name" value="BCCT_CS"/>
</dbReference>
<feature type="transmembrane region" description="Helical" evidence="9">
    <location>
        <begin position="407"/>
        <end position="433"/>
    </location>
</feature>
<evidence type="ECO:0000256" key="8">
    <source>
        <dbReference type="SAM" id="MobiDB-lite"/>
    </source>
</evidence>
<evidence type="ECO:0000256" key="2">
    <source>
        <dbReference type="ARBA" id="ARBA00005658"/>
    </source>
</evidence>
<dbReference type="PANTHER" id="PTHR30047">
    <property type="entry name" value="HIGH-AFFINITY CHOLINE TRANSPORT PROTEIN-RELATED"/>
    <property type="match status" value="1"/>
</dbReference>
<keyword evidence="3" id="KW-0813">Transport</keyword>
<reference evidence="10" key="1">
    <citation type="submission" date="2022-06" db="EMBL/GenBank/DDBJ databases">
        <title>A novel DMS-producing enzyme.</title>
        <authorList>
            <person name="Zhang Y."/>
        </authorList>
    </citation>
    <scope>NUCLEOTIDE SEQUENCE</scope>
    <source>
        <strain evidence="10">RT37</strain>
    </source>
</reference>
<dbReference type="PROSITE" id="PS01303">
    <property type="entry name" value="BCCT"/>
    <property type="match status" value="1"/>
</dbReference>
<evidence type="ECO:0000256" key="4">
    <source>
        <dbReference type="ARBA" id="ARBA00022475"/>
    </source>
</evidence>
<keyword evidence="4" id="KW-1003">Cell membrane</keyword>
<dbReference type="RefSeq" id="WP_045992375.1">
    <property type="nucleotide sequence ID" value="NZ_CP098827.1"/>
</dbReference>